<dbReference type="Pfam" id="PF00571">
    <property type="entry name" value="CBS"/>
    <property type="match status" value="2"/>
</dbReference>
<dbReference type="Pfam" id="PF01842">
    <property type="entry name" value="ACT"/>
    <property type="match status" value="1"/>
</dbReference>
<sequence>MFVRDYMTRNLITVDKKTGIFEALEIMKKHKIRQLPVVSAEGHLEGLVTEKELLTVSPSPATSLSIYELNYLLAKMTVAEAMVKNPLTVTTDTTLEEAALLMREHKIGSVPVMEGGRIAGIITVTDIFDALVKFFGYGKAGTRLVIESRDRVGLLADVTQVVKEFGILILGIISNAKENGNVEIMLRLNTGDPAPLAAALESRGFKVTYIN</sequence>
<dbReference type="SMART" id="SM00116">
    <property type="entry name" value="CBS"/>
    <property type="match status" value="2"/>
</dbReference>
<keyword evidence="6" id="KW-1185">Reference proteome</keyword>
<dbReference type="InterPro" id="IPR051462">
    <property type="entry name" value="CBS_domain-containing"/>
</dbReference>
<dbReference type="SUPFAM" id="SSF54631">
    <property type="entry name" value="CBS-domain pair"/>
    <property type="match status" value="1"/>
</dbReference>
<feature type="domain" description="ACT" evidence="4">
    <location>
        <begin position="143"/>
        <end position="211"/>
    </location>
</feature>
<dbReference type="PANTHER" id="PTHR48108:SF34">
    <property type="entry name" value="CBS DOMAIN-CONTAINING PROTEIN YHCV"/>
    <property type="match status" value="1"/>
</dbReference>
<protein>
    <submittedName>
        <fullName evidence="5">FOG: CBS domain</fullName>
    </submittedName>
</protein>
<dbReference type="Gene3D" id="3.10.580.10">
    <property type="entry name" value="CBS-domain"/>
    <property type="match status" value="1"/>
</dbReference>
<dbReference type="PROSITE" id="PS51371">
    <property type="entry name" value="CBS"/>
    <property type="match status" value="2"/>
</dbReference>
<dbReference type="STRING" id="370438.PTH_2126"/>
<dbReference type="Gene3D" id="3.30.70.260">
    <property type="match status" value="1"/>
</dbReference>
<evidence type="ECO:0000259" key="3">
    <source>
        <dbReference type="PROSITE" id="PS51371"/>
    </source>
</evidence>
<keyword evidence="1" id="KW-0677">Repeat</keyword>
<dbReference type="InterPro" id="IPR045865">
    <property type="entry name" value="ACT-like_dom_sf"/>
</dbReference>
<dbReference type="InterPro" id="IPR000644">
    <property type="entry name" value="CBS_dom"/>
</dbReference>
<name>A5D0B8_PELTS</name>
<dbReference type="HOGENOM" id="CLU_040681_6_0_9"/>
<feature type="domain" description="CBS" evidence="3">
    <location>
        <begin position="82"/>
        <end position="141"/>
    </location>
</feature>
<dbReference type="Proteomes" id="UP000006556">
    <property type="component" value="Chromosome"/>
</dbReference>
<dbReference type="SUPFAM" id="SSF55021">
    <property type="entry name" value="ACT-like"/>
    <property type="match status" value="1"/>
</dbReference>
<dbReference type="KEGG" id="pth:PTH_2126"/>
<dbReference type="EMBL" id="AP009389">
    <property type="protein sequence ID" value="BAF60307.1"/>
    <property type="molecule type" value="Genomic_DNA"/>
</dbReference>
<dbReference type="PANTHER" id="PTHR48108">
    <property type="entry name" value="CBS DOMAIN-CONTAINING PROTEIN CBSX2, CHLOROPLASTIC"/>
    <property type="match status" value="1"/>
</dbReference>
<proteinExistence type="predicted"/>
<evidence type="ECO:0000313" key="6">
    <source>
        <dbReference type="Proteomes" id="UP000006556"/>
    </source>
</evidence>
<gene>
    <name evidence="5" type="ordered locus">PTH_2126</name>
</gene>
<evidence type="ECO:0000256" key="1">
    <source>
        <dbReference type="ARBA" id="ARBA00022737"/>
    </source>
</evidence>
<dbReference type="InterPro" id="IPR046342">
    <property type="entry name" value="CBS_dom_sf"/>
</dbReference>
<evidence type="ECO:0000256" key="2">
    <source>
        <dbReference type="PROSITE-ProRule" id="PRU00703"/>
    </source>
</evidence>
<dbReference type="PROSITE" id="PS51671">
    <property type="entry name" value="ACT"/>
    <property type="match status" value="1"/>
</dbReference>
<dbReference type="eggNOG" id="COG0517">
    <property type="taxonomic scope" value="Bacteria"/>
</dbReference>
<reference evidence="6" key="1">
    <citation type="journal article" date="2008" name="Genome Res.">
        <title>The genome of Pelotomaculum thermopropionicum reveals niche-associated evolution in anaerobic microbiota.</title>
        <authorList>
            <person name="Kosaka T."/>
            <person name="Kato S."/>
            <person name="Shimoyama T."/>
            <person name="Ishii S."/>
            <person name="Abe T."/>
            <person name="Watanabe K."/>
        </authorList>
    </citation>
    <scope>NUCLEOTIDE SEQUENCE [LARGE SCALE GENOMIC DNA]</scope>
    <source>
        <strain evidence="6">DSM 13744 / JCM 10971 / SI</strain>
    </source>
</reference>
<evidence type="ECO:0000259" key="4">
    <source>
        <dbReference type="PROSITE" id="PS51671"/>
    </source>
</evidence>
<accession>A5D0B8</accession>
<dbReference type="CDD" id="cd04584">
    <property type="entry name" value="CBS_pair_AcuB_like"/>
    <property type="match status" value="1"/>
</dbReference>
<evidence type="ECO:0000313" key="5">
    <source>
        <dbReference type="EMBL" id="BAF60307.1"/>
    </source>
</evidence>
<organism evidence="5 6">
    <name type="scientific">Pelotomaculum thermopropionicum (strain DSM 13744 / JCM 10971 / SI)</name>
    <dbReference type="NCBI Taxonomy" id="370438"/>
    <lineage>
        <taxon>Bacteria</taxon>
        <taxon>Bacillati</taxon>
        <taxon>Bacillota</taxon>
        <taxon>Clostridia</taxon>
        <taxon>Eubacteriales</taxon>
        <taxon>Desulfotomaculaceae</taxon>
        <taxon>Pelotomaculum</taxon>
    </lineage>
</organism>
<dbReference type="AlphaFoldDB" id="A5D0B8"/>
<dbReference type="InterPro" id="IPR002912">
    <property type="entry name" value="ACT_dom"/>
</dbReference>
<keyword evidence="2" id="KW-0129">CBS domain</keyword>
<feature type="domain" description="CBS" evidence="3">
    <location>
        <begin position="7"/>
        <end position="63"/>
    </location>
</feature>